<protein>
    <recommendedName>
        <fullName evidence="3">Nucleoside phosphorylase domain-containing protein</fullName>
    </recommendedName>
</protein>
<dbReference type="EMBL" id="CABFOC020000003">
    <property type="protein sequence ID" value="CAH0043483.1"/>
    <property type="molecule type" value="Genomic_DNA"/>
</dbReference>
<accession>A0A9N9W1H0</accession>
<evidence type="ECO:0000313" key="2">
    <source>
        <dbReference type="Proteomes" id="UP000775872"/>
    </source>
</evidence>
<proteinExistence type="predicted"/>
<dbReference type="AlphaFoldDB" id="A0A9N9W1H0"/>
<keyword evidence="2" id="KW-1185">Reference proteome</keyword>
<dbReference type="PANTHER" id="PTHR46082">
    <property type="entry name" value="ATP/GTP-BINDING PROTEIN-RELATED"/>
    <property type="match status" value="1"/>
</dbReference>
<comment type="caution">
    <text evidence="1">The sequence shown here is derived from an EMBL/GenBank/DDBJ whole genome shotgun (WGS) entry which is preliminary data.</text>
</comment>
<dbReference type="GO" id="GO:0003824">
    <property type="term" value="F:catalytic activity"/>
    <property type="evidence" value="ECO:0007669"/>
    <property type="project" value="InterPro"/>
</dbReference>
<dbReference type="OrthoDB" id="1658288at2759"/>
<dbReference type="SUPFAM" id="SSF53167">
    <property type="entry name" value="Purine and uridine phosphorylases"/>
    <property type="match status" value="1"/>
</dbReference>
<dbReference type="InterPro" id="IPR053137">
    <property type="entry name" value="NLR-like"/>
</dbReference>
<sequence>MGRMGKVHAASVASSCKGTFPNIKLAVVVGVCGAVPLPRGRGEIVLGDVIVSERIEQYDFGRQYTESFEPKDTNSDSLARPSDQIANFLAKLKTAKGKATLDEKMSGYLNTLQQISNLAACYPETNPDILFDAKYEHRDKTLSCQDADCCGEKVPRDRLISGTPKPAIHIGLFAWG</sequence>
<dbReference type="Proteomes" id="UP000775872">
    <property type="component" value="Unassembled WGS sequence"/>
</dbReference>
<dbReference type="PANTHER" id="PTHR46082:SF6">
    <property type="entry name" value="AAA+ ATPASE DOMAIN-CONTAINING PROTEIN-RELATED"/>
    <property type="match status" value="1"/>
</dbReference>
<evidence type="ECO:0008006" key="3">
    <source>
        <dbReference type="Google" id="ProtNLM"/>
    </source>
</evidence>
<dbReference type="Gene3D" id="3.40.50.1580">
    <property type="entry name" value="Nucleoside phosphorylase domain"/>
    <property type="match status" value="1"/>
</dbReference>
<organism evidence="1 2">
    <name type="scientific">Clonostachys solani</name>
    <dbReference type="NCBI Taxonomy" id="160281"/>
    <lineage>
        <taxon>Eukaryota</taxon>
        <taxon>Fungi</taxon>
        <taxon>Dikarya</taxon>
        <taxon>Ascomycota</taxon>
        <taxon>Pezizomycotina</taxon>
        <taxon>Sordariomycetes</taxon>
        <taxon>Hypocreomycetidae</taxon>
        <taxon>Hypocreales</taxon>
        <taxon>Bionectriaceae</taxon>
        <taxon>Clonostachys</taxon>
    </lineage>
</organism>
<evidence type="ECO:0000313" key="1">
    <source>
        <dbReference type="EMBL" id="CAH0043483.1"/>
    </source>
</evidence>
<dbReference type="GO" id="GO:0009116">
    <property type="term" value="P:nucleoside metabolic process"/>
    <property type="evidence" value="ECO:0007669"/>
    <property type="project" value="InterPro"/>
</dbReference>
<dbReference type="InterPro" id="IPR035994">
    <property type="entry name" value="Nucleoside_phosphorylase_sf"/>
</dbReference>
<gene>
    <name evidence="1" type="ORF">CSOL1703_00009393</name>
</gene>
<name>A0A9N9W1H0_9HYPO</name>
<reference evidence="1" key="1">
    <citation type="submission" date="2021-10" db="EMBL/GenBank/DDBJ databases">
        <authorList>
            <person name="Piombo E."/>
        </authorList>
    </citation>
    <scope>NUCLEOTIDE SEQUENCE</scope>
</reference>